<dbReference type="Pfam" id="PF04365">
    <property type="entry name" value="BrnT_toxin"/>
    <property type="match status" value="1"/>
</dbReference>
<protein>
    <recommendedName>
        <fullName evidence="3">BrnT family toxin</fullName>
    </recommendedName>
</protein>
<reference evidence="1 2" key="1">
    <citation type="submission" date="2016-03" db="EMBL/GenBank/DDBJ databases">
        <authorList>
            <person name="Bojesen A.M."/>
            <person name="Planet P."/>
            <person name="Hansen M.J."/>
        </authorList>
    </citation>
    <scope>NUCLEOTIDE SEQUENCE [LARGE SCALE GENOMIC DNA]</scope>
    <source>
        <strain evidence="1 2">B 234/94</strain>
    </source>
</reference>
<gene>
    <name evidence="1" type="ORF">A4G16_05110</name>
</gene>
<dbReference type="Gene3D" id="3.10.450.530">
    <property type="entry name" value="Ribonuclease toxin, BrnT, of type II toxin-antitoxin system"/>
    <property type="match status" value="1"/>
</dbReference>
<evidence type="ECO:0008006" key="3">
    <source>
        <dbReference type="Google" id="ProtNLM"/>
    </source>
</evidence>
<dbReference type="RefSeq" id="WP_165888992.1">
    <property type="nucleotide sequence ID" value="NZ_CP015030.1"/>
</dbReference>
<dbReference type="Proteomes" id="UP000501366">
    <property type="component" value="Chromosome"/>
</dbReference>
<organism evidence="1 2">
    <name type="scientific">Mannheimia granulomatis</name>
    <dbReference type="NCBI Taxonomy" id="85402"/>
    <lineage>
        <taxon>Bacteria</taxon>
        <taxon>Pseudomonadati</taxon>
        <taxon>Pseudomonadota</taxon>
        <taxon>Gammaproteobacteria</taxon>
        <taxon>Pasteurellales</taxon>
        <taxon>Pasteurellaceae</taxon>
        <taxon>Mannheimia</taxon>
    </lineage>
</organism>
<evidence type="ECO:0000313" key="2">
    <source>
        <dbReference type="Proteomes" id="UP000501366"/>
    </source>
</evidence>
<name>A0A6G8JI62_9PAST</name>
<dbReference type="KEGG" id="mgra:A4G16_05110"/>
<evidence type="ECO:0000313" key="1">
    <source>
        <dbReference type="EMBL" id="QIM66791.1"/>
    </source>
</evidence>
<accession>A0A6G8JI62</accession>
<dbReference type="AlphaFoldDB" id="A0A6G8JI62"/>
<proteinExistence type="predicted"/>
<dbReference type="InterPro" id="IPR038573">
    <property type="entry name" value="BrnT_sf"/>
</dbReference>
<dbReference type="EMBL" id="CP015030">
    <property type="protein sequence ID" value="QIM66791.1"/>
    <property type="molecule type" value="Genomic_DNA"/>
</dbReference>
<sequence length="94" mass="11240">MKLEYDEQKSIKNTLERGLPFSLVQNFEFDTAFIKQDLRNEYSEIRYQALGLIENRLYALVFCLRNGAVRVISFRKANSREIIIYEKNRQSDNR</sequence>
<dbReference type="InterPro" id="IPR007460">
    <property type="entry name" value="BrnT_toxin"/>
</dbReference>